<organism evidence="2 3">
    <name type="scientific">Araneus ventricosus</name>
    <name type="common">Orbweaver spider</name>
    <name type="synonym">Epeira ventricosa</name>
    <dbReference type="NCBI Taxonomy" id="182803"/>
    <lineage>
        <taxon>Eukaryota</taxon>
        <taxon>Metazoa</taxon>
        <taxon>Ecdysozoa</taxon>
        <taxon>Arthropoda</taxon>
        <taxon>Chelicerata</taxon>
        <taxon>Arachnida</taxon>
        <taxon>Araneae</taxon>
        <taxon>Araneomorphae</taxon>
        <taxon>Entelegynae</taxon>
        <taxon>Araneoidea</taxon>
        <taxon>Araneidae</taxon>
        <taxon>Araneus</taxon>
    </lineage>
</organism>
<name>A0A4Y2T1W8_ARAVE</name>
<gene>
    <name evidence="2" type="ORF">AVEN_17447_1</name>
</gene>
<dbReference type="AlphaFoldDB" id="A0A4Y2T1W8"/>
<proteinExistence type="predicted"/>
<reference evidence="2 3" key="1">
    <citation type="journal article" date="2019" name="Sci. Rep.">
        <title>Orb-weaving spider Araneus ventricosus genome elucidates the spidroin gene catalogue.</title>
        <authorList>
            <person name="Kono N."/>
            <person name="Nakamura H."/>
            <person name="Ohtoshi R."/>
            <person name="Moran D.A.P."/>
            <person name="Shinohara A."/>
            <person name="Yoshida Y."/>
            <person name="Fujiwara M."/>
            <person name="Mori M."/>
            <person name="Tomita M."/>
            <person name="Arakawa K."/>
        </authorList>
    </citation>
    <scope>NUCLEOTIDE SEQUENCE [LARGE SCALE GENOMIC DNA]</scope>
</reference>
<protein>
    <submittedName>
        <fullName evidence="2">Uncharacterized protein</fullName>
    </submittedName>
</protein>
<feature type="region of interest" description="Disordered" evidence="1">
    <location>
        <begin position="1"/>
        <end position="31"/>
    </location>
</feature>
<evidence type="ECO:0000313" key="2">
    <source>
        <dbReference type="EMBL" id="GBN93890.1"/>
    </source>
</evidence>
<accession>A0A4Y2T1W8</accession>
<evidence type="ECO:0000313" key="3">
    <source>
        <dbReference type="Proteomes" id="UP000499080"/>
    </source>
</evidence>
<dbReference type="EMBL" id="BGPR01025196">
    <property type="protein sequence ID" value="GBN93890.1"/>
    <property type="molecule type" value="Genomic_DNA"/>
</dbReference>
<evidence type="ECO:0000256" key="1">
    <source>
        <dbReference type="SAM" id="MobiDB-lite"/>
    </source>
</evidence>
<keyword evidence="3" id="KW-1185">Reference proteome</keyword>
<feature type="compositionally biased region" description="Low complexity" evidence="1">
    <location>
        <begin position="9"/>
        <end position="27"/>
    </location>
</feature>
<comment type="caution">
    <text evidence="2">The sequence shown here is derived from an EMBL/GenBank/DDBJ whole genome shotgun (WGS) entry which is preliminary data.</text>
</comment>
<dbReference type="Proteomes" id="UP000499080">
    <property type="component" value="Unassembled WGS sequence"/>
</dbReference>
<sequence>MPLRRRDSPAFASSTSSSARRSGPASPVMGSTALKFCDRHADSAESRPLGNLQASAISSQESFVEVDAGIHLMDFQRLSS</sequence>